<dbReference type="OrthoDB" id="408683at2759"/>
<dbReference type="PANTHER" id="PTHR21027:SF1">
    <property type="entry name" value="TRNA-SPLICING ENDONUCLEASE SUBUNIT SEN54"/>
    <property type="match status" value="1"/>
</dbReference>
<dbReference type="Pfam" id="PF12928">
    <property type="entry name" value="tRNA_int_end_N2"/>
    <property type="match status" value="1"/>
</dbReference>
<proteinExistence type="inferred from homology"/>
<comment type="caution">
    <text evidence="4">The sequence shown here is derived from an EMBL/GenBank/DDBJ whole genome shotgun (WGS) entry which is preliminary data.</text>
</comment>
<evidence type="ECO:0000259" key="3">
    <source>
        <dbReference type="Pfam" id="PF12928"/>
    </source>
</evidence>
<dbReference type="AlphaFoldDB" id="A0A261XVU7"/>
<keyword evidence="5" id="KW-1185">Reference proteome</keyword>
<dbReference type="Proteomes" id="UP000242875">
    <property type="component" value="Unassembled WGS sequence"/>
</dbReference>
<reference evidence="4 5" key="1">
    <citation type="journal article" date="2017" name="Mycologia">
        <title>Bifiguratus adelaidae, gen. et sp. nov., a new member of Mucoromycotina in endophytic and soil-dwelling habitats.</title>
        <authorList>
            <person name="Torres-Cruz T.J."/>
            <person name="Billingsley Tobias T.L."/>
            <person name="Almatruk M."/>
            <person name="Hesse C."/>
            <person name="Kuske C.R."/>
            <person name="Desiro A."/>
            <person name="Benucci G.M."/>
            <person name="Bonito G."/>
            <person name="Stajich J.E."/>
            <person name="Dunlap C."/>
            <person name="Arnold A.E."/>
            <person name="Porras-Alfaro A."/>
        </authorList>
    </citation>
    <scope>NUCLEOTIDE SEQUENCE [LARGE SCALE GENOMIC DNA]</scope>
    <source>
        <strain evidence="4 5">AZ0501</strain>
    </source>
</reference>
<name>A0A261XVU7_9FUNG</name>
<organism evidence="4 5">
    <name type="scientific">Bifiguratus adelaidae</name>
    <dbReference type="NCBI Taxonomy" id="1938954"/>
    <lineage>
        <taxon>Eukaryota</taxon>
        <taxon>Fungi</taxon>
        <taxon>Fungi incertae sedis</taxon>
        <taxon>Mucoromycota</taxon>
        <taxon>Mucoromycotina</taxon>
        <taxon>Endogonomycetes</taxon>
        <taxon>Endogonales</taxon>
        <taxon>Endogonales incertae sedis</taxon>
        <taxon>Bifiguratus</taxon>
    </lineage>
</organism>
<comment type="similarity">
    <text evidence="1">Belongs to the SEN54 family.</text>
</comment>
<gene>
    <name evidence="4" type="ORF">BZG36_04368</name>
</gene>
<protein>
    <recommendedName>
        <fullName evidence="3">tRNA-splicing endonuclease subunit Sen54 N-terminal domain-containing protein</fullName>
    </recommendedName>
</protein>
<accession>A0A261XVU7</accession>
<dbReference type="PANTHER" id="PTHR21027">
    <property type="entry name" value="TRNA-SPLICING ENDONUCLEASE SUBUNIT SEN54"/>
    <property type="match status" value="1"/>
</dbReference>
<keyword evidence="2" id="KW-0819">tRNA processing</keyword>
<feature type="domain" description="tRNA-splicing endonuclease subunit Sen54 N-terminal" evidence="3">
    <location>
        <begin position="57"/>
        <end position="115"/>
    </location>
</feature>
<dbReference type="InterPro" id="IPR024337">
    <property type="entry name" value="tRNA_splic_suSen54"/>
</dbReference>
<evidence type="ECO:0000313" key="4">
    <source>
        <dbReference type="EMBL" id="OZJ02482.1"/>
    </source>
</evidence>
<evidence type="ECO:0000256" key="2">
    <source>
        <dbReference type="ARBA" id="ARBA00022694"/>
    </source>
</evidence>
<dbReference type="GO" id="GO:0000379">
    <property type="term" value="P:tRNA-type intron splice site recognition and cleavage"/>
    <property type="evidence" value="ECO:0007669"/>
    <property type="project" value="TreeGrafter"/>
</dbReference>
<evidence type="ECO:0000313" key="5">
    <source>
        <dbReference type="Proteomes" id="UP000242875"/>
    </source>
</evidence>
<dbReference type="EMBL" id="MVBO01000148">
    <property type="protein sequence ID" value="OZJ02482.1"/>
    <property type="molecule type" value="Genomic_DNA"/>
</dbReference>
<dbReference type="InterPro" id="IPR024336">
    <property type="entry name" value="tRNA_splic_suSen54_N"/>
</dbReference>
<dbReference type="GO" id="GO:0000214">
    <property type="term" value="C:tRNA-intron endonuclease complex"/>
    <property type="evidence" value="ECO:0007669"/>
    <property type="project" value="TreeGrafter"/>
</dbReference>
<evidence type="ECO:0000256" key="1">
    <source>
        <dbReference type="ARBA" id="ARBA00005736"/>
    </source>
</evidence>
<sequence>MADEKQDGGDETVELRATLLRMWRTMRKQAAQPDSLIDNASPIDQARQAIYDLIADKKPVAEKHLSVGTYNPKDHLTRLSVLRGPQHRTIGFSKDKQNVLLPEEMLYLLNNGLLRVSLVDDNMTAEAAMLSFPAAWQMCLDDSDGFLNGDKYLVYTTLKRMGFIVYRRGTLDRIHDSHGEAQQRHHSLRSRLITAGVSASSTLLKLTTNAFATIHTLLYWHLGGARVFPISLSAFYHHLRRIGPHVTMPPQDIRETQNEHRYDFDVWKPSPQWKRSHPGPPDFCVVCCSVEDASPNSLGDLHSKMVFAITDHDGGVAFAKLTNNGPADLLLQQQKQPRQKSKMQSR</sequence>